<organism evidence="9 10">
    <name type="scientific">Rhodotorula diobovata</name>
    <dbReference type="NCBI Taxonomy" id="5288"/>
    <lineage>
        <taxon>Eukaryota</taxon>
        <taxon>Fungi</taxon>
        <taxon>Dikarya</taxon>
        <taxon>Basidiomycota</taxon>
        <taxon>Pucciniomycotina</taxon>
        <taxon>Microbotryomycetes</taxon>
        <taxon>Sporidiobolales</taxon>
        <taxon>Sporidiobolaceae</taxon>
        <taxon>Rhodotorula</taxon>
    </lineage>
</organism>
<evidence type="ECO:0000259" key="8">
    <source>
        <dbReference type="Pfam" id="PF04389"/>
    </source>
</evidence>
<keyword evidence="7" id="KW-0732">Signal</keyword>
<keyword evidence="10" id="KW-1185">Reference proteome</keyword>
<dbReference type="PANTHER" id="PTHR12147">
    <property type="entry name" value="METALLOPEPTIDASE M28 FAMILY MEMBER"/>
    <property type="match status" value="1"/>
</dbReference>
<evidence type="ECO:0000256" key="6">
    <source>
        <dbReference type="ARBA" id="ARBA00022833"/>
    </source>
</evidence>
<evidence type="ECO:0000256" key="7">
    <source>
        <dbReference type="RuleBase" id="RU361240"/>
    </source>
</evidence>
<dbReference type="Proteomes" id="UP000311382">
    <property type="component" value="Unassembled WGS sequence"/>
</dbReference>
<gene>
    <name evidence="9" type="ORF">DMC30DRAFT_141572</name>
</gene>
<protein>
    <recommendedName>
        <fullName evidence="7">Peptide hydrolase</fullName>
        <ecNumber evidence="7">3.4.-.-</ecNumber>
    </recommendedName>
</protein>
<dbReference type="Gene3D" id="3.40.630.10">
    <property type="entry name" value="Zn peptidases"/>
    <property type="match status" value="1"/>
</dbReference>
<feature type="chain" id="PRO_5023160533" description="Peptide hydrolase" evidence="7">
    <location>
        <begin position="19"/>
        <end position="557"/>
    </location>
</feature>
<evidence type="ECO:0000313" key="10">
    <source>
        <dbReference type="Proteomes" id="UP000311382"/>
    </source>
</evidence>
<dbReference type="PANTHER" id="PTHR12147:SF26">
    <property type="entry name" value="PEPTIDASE M28 DOMAIN-CONTAINING PROTEIN"/>
    <property type="match status" value="1"/>
</dbReference>
<dbReference type="GO" id="GO:0008235">
    <property type="term" value="F:metalloexopeptidase activity"/>
    <property type="evidence" value="ECO:0007669"/>
    <property type="project" value="InterPro"/>
</dbReference>
<feature type="domain" description="Peptidase M28" evidence="8">
    <location>
        <begin position="355"/>
        <end position="538"/>
    </location>
</feature>
<proteinExistence type="inferred from homology"/>
<dbReference type="InterPro" id="IPR045175">
    <property type="entry name" value="M28_fam"/>
</dbReference>
<keyword evidence="3 7" id="KW-0645">Protease</keyword>
<comment type="caution">
    <text evidence="9">The sequence shown here is derived from an EMBL/GenBank/DDBJ whole genome shotgun (WGS) entry which is preliminary data.</text>
</comment>
<dbReference type="EC" id="3.4.-.-" evidence="7"/>
<dbReference type="STRING" id="5288.A0A5C5FJY0"/>
<evidence type="ECO:0000256" key="4">
    <source>
        <dbReference type="ARBA" id="ARBA00022723"/>
    </source>
</evidence>
<comment type="similarity">
    <text evidence="2">Belongs to the peptidase M28 family. M28B subfamily.</text>
</comment>
<keyword evidence="5 7" id="KW-0378">Hydrolase</keyword>
<comment type="cofactor">
    <cofactor evidence="1">
        <name>Zn(2+)</name>
        <dbReference type="ChEBI" id="CHEBI:29105"/>
    </cofactor>
</comment>
<evidence type="ECO:0000256" key="2">
    <source>
        <dbReference type="ARBA" id="ARBA00005634"/>
    </source>
</evidence>
<dbReference type="GO" id="GO:0006508">
    <property type="term" value="P:proteolysis"/>
    <property type="evidence" value="ECO:0007669"/>
    <property type="project" value="UniProtKB-KW"/>
</dbReference>
<dbReference type="OrthoDB" id="10013407at2759"/>
<dbReference type="GO" id="GO:0004177">
    <property type="term" value="F:aminopeptidase activity"/>
    <property type="evidence" value="ECO:0007669"/>
    <property type="project" value="UniProtKB-KW"/>
</dbReference>
<dbReference type="GO" id="GO:0046872">
    <property type="term" value="F:metal ion binding"/>
    <property type="evidence" value="ECO:0007669"/>
    <property type="project" value="UniProtKB-KW"/>
</dbReference>
<accession>A0A5C5FJY0</accession>
<evidence type="ECO:0000313" key="9">
    <source>
        <dbReference type="EMBL" id="TNY17117.1"/>
    </source>
</evidence>
<dbReference type="SUPFAM" id="SSF53187">
    <property type="entry name" value="Zn-dependent exopeptidases"/>
    <property type="match status" value="1"/>
</dbReference>
<dbReference type="EMBL" id="SOZI01000243">
    <property type="protein sequence ID" value="TNY17117.1"/>
    <property type="molecule type" value="Genomic_DNA"/>
</dbReference>
<keyword evidence="4 7" id="KW-0479">Metal-binding</keyword>
<dbReference type="InterPro" id="IPR007484">
    <property type="entry name" value="Peptidase_M28"/>
</dbReference>
<dbReference type="Pfam" id="PF04389">
    <property type="entry name" value="Peptidase_M28"/>
    <property type="match status" value="1"/>
</dbReference>
<name>A0A5C5FJY0_9BASI</name>
<keyword evidence="9" id="KW-0031">Aminopeptidase</keyword>
<evidence type="ECO:0000256" key="1">
    <source>
        <dbReference type="ARBA" id="ARBA00001947"/>
    </source>
</evidence>
<feature type="signal peptide" evidence="7">
    <location>
        <begin position="1"/>
        <end position="18"/>
    </location>
</feature>
<evidence type="ECO:0000256" key="3">
    <source>
        <dbReference type="ARBA" id="ARBA00022670"/>
    </source>
</evidence>
<dbReference type="AlphaFoldDB" id="A0A5C5FJY0"/>
<keyword evidence="6 7" id="KW-0862">Zinc</keyword>
<sequence length="557" mass="59236">MLVPPAAAVLAAAHLATAVPLSSSESSSSSRPASILVVPRDSTHSRTVPHCATYHGTVGAHRQSDIYHVSATCAAHASLLLGAGATPGQLALEATDAFPYPRNDLDLTGALVWLHPTTLDVDPTSRPTNPPGAAAQQLTFSSPFTADEDDAVISLADAVPLPHDDEGLLLRLSPTSHSLALSQLSHLSSHPSFALFSPVVLSRAPISPPSASAEGDRFPRVPDHAVRRVEAHLDHLRFDPLLSSLVATLGSDRNVEAITRDVRTLSGEDQSRVKESERWVSRHSMSEGGYKAGNWVTDEMSAYGFTCKQLSYMPSFAPMVECTYDDSALGDGDDGAGVATSSSGQEKAAREVKYSANETVVLSAHFDSRGSFGYPTAPGADDDASGTALVLAVARHIHEHRLRFARKLVLCLFSGEEQGLLSSSWYAAQLRARNEDVAFALQVDMVGFRQPGEPMQLARPDVIGLAEAGSLVGNLSAVYVPELVVGYTPACCSDHQSFVTQAYPATWIFERNGPIADPCYHSSCDASDRPGYDFAQVAAHSKVAFAAVWEVAGARMP</sequence>
<evidence type="ECO:0000256" key="5">
    <source>
        <dbReference type="ARBA" id="ARBA00022801"/>
    </source>
</evidence>
<reference evidence="9 10" key="1">
    <citation type="submission" date="2019-03" db="EMBL/GenBank/DDBJ databases">
        <title>Rhodosporidium diobovatum UCD-FST 08-225 genome sequencing, assembly, and annotation.</title>
        <authorList>
            <person name="Fakankun I.U."/>
            <person name="Fristensky B."/>
            <person name="Levin D.B."/>
        </authorList>
    </citation>
    <scope>NUCLEOTIDE SEQUENCE [LARGE SCALE GENOMIC DNA]</scope>
    <source>
        <strain evidence="9 10">UCD-FST 08-225</strain>
    </source>
</reference>